<gene>
    <name evidence="2" type="ORF">IFJ75_16020</name>
</gene>
<feature type="compositionally biased region" description="Basic and acidic residues" evidence="1">
    <location>
        <begin position="33"/>
        <end position="47"/>
    </location>
</feature>
<evidence type="ECO:0000313" key="3">
    <source>
        <dbReference type="Proteomes" id="UP000663918"/>
    </source>
</evidence>
<dbReference type="RefSeq" id="WP_207869362.1">
    <property type="nucleotide sequence ID" value="NZ_CP062222.1"/>
</dbReference>
<sequence length="287" mass="29799">MTALNTTLARPAATPPRPTLASLLKDAATSAKASDEASETTRDKTEAARSVATALAGIQKERRSSLKAQAKAQVLALLDRIRTLKQFASDNPGVMAKQLAAITRDLKSAIKAYADAGGSARDLGNASAPAPAAPDKAVSDQAEAASEKRPAAGGTEDLDASVTAEAPDAGEVADTASPSGAKAVPAAPTAIVDPRNIYEKMRDEVSGSEAAGDMDFVKLVRGVGKVIRDLLTRAKIQTALKGPDDETKKAFKETEEGLKEVDKALEKMDRDIRNASPAAGMFVALYA</sequence>
<feature type="region of interest" description="Disordered" evidence="1">
    <location>
        <begin position="118"/>
        <end position="157"/>
    </location>
</feature>
<dbReference type="EMBL" id="CP062222">
    <property type="protein sequence ID" value="QTC90724.1"/>
    <property type="molecule type" value="Genomic_DNA"/>
</dbReference>
<reference evidence="2" key="1">
    <citation type="submission" date="2020-09" db="EMBL/GenBank/DDBJ databases">
        <title>Brevundimonas sp. LVF2 isolated from a puddle in Goettingen, Germany.</title>
        <authorList>
            <person name="Friedrich I."/>
            <person name="Klassen A."/>
            <person name="Hannes N."/>
            <person name="Schneider D."/>
            <person name="Hertel R."/>
            <person name="Daniel R."/>
        </authorList>
    </citation>
    <scope>NUCLEOTIDE SEQUENCE</scope>
    <source>
        <strain evidence="2">LVF2</strain>
    </source>
</reference>
<evidence type="ECO:0000256" key="1">
    <source>
        <dbReference type="SAM" id="MobiDB-lite"/>
    </source>
</evidence>
<dbReference type="KEGG" id="bgoe:IFJ75_16020"/>
<name>A0A975C1H5_9CAUL</name>
<dbReference type="Proteomes" id="UP000663918">
    <property type="component" value="Chromosome"/>
</dbReference>
<accession>A0A975C1H5</accession>
<proteinExistence type="predicted"/>
<keyword evidence="3" id="KW-1185">Reference proteome</keyword>
<feature type="region of interest" description="Disordered" evidence="1">
    <location>
        <begin position="25"/>
        <end position="48"/>
    </location>
</feature>
<organism evidence="2 3">
    <name type="scientific">Brevundimonas goettingensis</name>
    <dbReference type="NCBI Taxonomy" id="2774190"/>
    <lineage>
        <taxon>Bacteria</taxon>
        <taxon>Pseudomonadati</taxon>
        <taxon>Pseudomonadota</taxon>
        <taxon>Alphaproteobacteria</taxon>
        <taxon>Caulobacterales</taxon>
        <taxon>Caulobacteraceae</taxon>
        <taxon>Brevundimonas</taxon>
    </lineage>
</organism>
<dbReference type="AlphaFoldDB" id="A0A975C1H5"/>
<evidence type="ECO:0000313" key="2">
    <source>
        <dbReference type="EMBL" id="QTC90724.1"/>
    </source>
</evidence>
<protein>
    <submittedName>
        <fullName evidence="2">Uncharacterized protein</fullName>
    </submittedName>
</protein>